<organism evidence="1 2">
    <name type="scientific">Lactococcus cremoris subsp. cremoris TIFN6</name>
    <dbReference type="NCBI Taxonomy" id="1234876"/>
    <lineage>
        <taxon>Bacteria</taxon>
        <taxon>Bacillati</taxon>
        <taxon>Bacillota</taxon>
        <taxon>Bacilli</taxon>
        <taxon>Lactobacillales</taxon>
        <taxon>Streptococcaceae</taxon>
        <taxon>Lactococcus</taxon>
        <taxon>Lactococcus cremoris subsp. cremoris</taxon>
    </lineage>
</organism>
<dbReference type="PATRIC" id="fig|1234876.3.peg.2187"/>
<accession>T0S6K7</accession>
<comment type="caution">
    <text evidence="1">The sequence shown here is derived from an EMBL/GenBank/DDBJ whole genome shotgun (WGS) entry which is preliminary data.</text>
</comment>
<dbReference type="Proteomes" id="UP000015854">
    <property type="component" value="Unassembled WGS sequence"/>
</dbReference>
<reference evidence="1 2" key="1">
    <citation type="journal article" date="2013" name="ISME J.">
        <title>Multifactorial diversity sustains microbial community stability.</title>
        <authorList>
            <person name="Erkus O."/>
            <person name="de Jager V.C."/>
            <person name="Spus M."/>
            <person name="van Alen-Boerrigter I.J."/>
            <person name="van Rijswijck I.M."/>
            <person name="Hazelwood L."/>
            <person name="Janssen P.W."/>
            <person name="van Hijum S.A."/>
            <person name="Kleerebezem M."/>
            <person name="Smid E.J."/>
        </authorList>
    </citation>
    <scope>NUCLEOTIDE SEQUENCE [LARGE SCALE GENOMIC DNA]</scope>
    <source>
        <strain evidence="1 2">TIFN6</strain>
    </source>
</reference>
<evidence type="ECO:0000313" key="2">
    <source>
        <dbReference type="Proteomes" id="UP000015854"/>
    </source>
</evidence>
<dbReference type="AlphaFoldDB" id="T0S6K7"/>
<gene>
    <name evidence="1" type="ORF">LLT6_00905</name>
</gene>
<dbReference type="Gene3D" id="3.60.21.10">
    <property type="match status" value="1"/>
</dbReference>
<sequence length="71" mass="8300">MWIREDFHFTPNRLNKTIVFGHTETKILNKNNKYDIWIHDNKIGIDGGAVYGGYLYGVILDVHGIKDYVYV</sequence>
<dbReference type="InterPro" id="IPR029052">
    <property type="entry name" value="Metallo-depent_PP-like"/>
</dbReference>
<evidence type="ECO:0008006" key="3">
    <source>
        <dbReference type="Google" id="ProtNLM"/>
    </source>
</evidence>
<proteinExistence type="predicted"/>
<name>T0S6K7_LACLC</name>
<evidence type="ECO:0000313" key="1">
    <source>
        <dbReference type="EMBL" id="EQC54757.1"/>
    </source>
</evidence>
<protein>
    <recommendedName>
        <fullName evidence="3">Serine/threonine protein phosphatase</fullName>
    </recommendedName>
</protein>
<dbReference type="EMBL" id="ATBB01000527">
    <property type="protein sequence ID" value="EQC54757.1"/>
    <property type="molecule type" value="Genomic_DNA"/>
</dbReference>